<dbReference type="EMBL" id="ML734558">
    <property type="protein sequence ID" value="KAB8251714.1"/>
    <property type="molecule type" value="Genomic_DNA"/>
</dbReference>
<protein>
    <submittedName>
        <fullName evidence="1">Uncharacterized protein</fullName>
    </submittedName>
</protein>
<dbReference type="VEuPathDB" id="FungiDB:F9C07_2283136"/>
<dbReference type="VEuPathDB" id="FungiDB:AFLA_002098"/>
<reference evidence="1" key="1">
    <citation type="submission" date="2019-04" db="EMBL/GenBank/DDBJ databases">
        <title>Friends and foes A comparative genomics study of 23 Aspergillus species from section Flavi.</title>
        <authorList>
            <consortium name="DOE Joint Genome Institute"/>
            <person name="Kjaerbolling I."/>
            <person name="Vesth T."/>
            <person name="Frisvad J.C."/>
            <person name="Nybo J.L."/>
            <person name="Theobald S."/>
            <person name="Kildgaard S."/>
            <person name="Isbrandt T."/>
            <person name="Kuo A."/>
            <person name="Sato A."/>
            <person name="Lyhne E.K."/>
            <person name="Kogle M.E."/>
            <person name="Wiebenga A."/>
            <person name="Kun R.S."/>
            <person name="Lubbers R.J."/>
            <person name="Makela M.R."/>
            <person name="Barry K."/>
            <person name="Chovatia M."/>
            <person name="Clum A."/>
            <person name="Daum C."/>
            <person name="Haridas S."/>
            <person name="He G."/>
            <person name="LaButti K."/>
            <person name="Lipzen A."/>
            <person name="Mondo S."/>
            <person name="Riley R."/>
            <person name="Salamov A."/>
            <person name="Simmons B.A."/>
            <person name="Magnuson J.K."/>
            <person name="Henrissat B."/>
            <person name="Mortensen U.H."/>
            <person name="Larsen T.O."/>
            <person name="Devries R.P."/>
            <person name="Grigoriev I.V."/>
            <person name="Machida M."/>
            <person name="Baker S.E."/>
            <person name="Andersen M.R."/>
        </authorList>
    </citation>
    <scope>NUCLEOTIDE SEQUENCE [LARGE SCALE GENOMIC DNA]</scope>
    <source>
        <strain evidence="1">CBS 121.62</strain>
    </source>
</reference>
<dbReference type="Proteomes" id="UP000325434">
    <property type="component" value="Unassembled WGS sequence"/>
</dbReference>
<name>A0A5N6HD57_ASPFL</name>
<organism evidence="1">
    <name type="scientific">Aspergillus flavus</name>
    <dbReference type="NCBI Taxonomy" id="5059"/>
    <lineage>
        <taxon>Eukaryota</taxon>
        <taxon>Fungi</taxon>
        <taxon>Dikarya</taxon>
        <taxon>Ascomycota</taxon>
        <taxon>Pezizomycotina</taxon>
        <taxon>Eurotiomycetes</taxon>
        <taxon>Eurotiomycetidae</taxon>
        <taxon>Eurotiales</taxon>
        <taxon>Aspergillaceae</taxon>
        <taxon>Aspergillus</taxon>
        <taxon>Aspergillus subgen. Circumdati</taxon>
    </lineage>
</organism>
<sequence>MPNSRAVTSKLAVQECLPDLNVSDSRTKSSALHDVYYVGPLSPWPNFLGHVGIEFRTHDWARNRHHLYLEPRGEPGPHSLLKQQSLVGNEPGVQGRWQSQLAEVMTTVFHEQQFQMTFADFVCSGKDYTKVPDFVVLKA</sequence>
<dbReference type="AlphaFoldDB" id="A0A5N6HD57"/>
<gene>
    <name evidence="1" type="ORF">BDV35DRAFT_387874</name>
</gene>
<proteinExistence type="predicted"/>
<accession>A0A5N6HD57</accession>
<evidence type="ECO:0000313" key="1">
    <source>
        <dbReference type="EMBL" id="KAB8251714.1"/>
    </source>
</evidence>